<evidence type="ECO:0000313" key="7">
    <source>
        <dbReference type="EMBL" id="RAI29722.1"/>
    </source>
</evidence>
<feature type="transmembrane region" description="Helical" evidence="5">
    <location>
        <begin position="317"/>
        <end position="340"/>
    </location>
</feature>
<dbReference type="GO" id="GO:0005886">
    <property type="term" value="C:plasma membrane"/>
    <property type="evidence" value="ECO:0007669"/>
    <property type="project" value="TreeGrafter"/>
</dbReference>
<dbReference type="GO" id="GO:0046943">
    <property type="term" value="F:carboxylic acid transmembrane transporter activity"/>
    <property type="evidence" value="ECO:0007669"/>
    <property type="project" value="TreeGrafter"/>
</dbReference>
<feature type="transmembrane region" description="Helical" evidence="5">
    <location>
        <begin position="381"/>
        <end position="401"/>
    </location>
</feature>
<protein>
    <recommendedName>
        <fullName evidence="6">Major facilitator superfamily (MFS) profile domain-containing protein</fullName>
    </recommendedName>
</protein>
<dbReference type="RefSeq" id="WP_111432511.1">
    <property type="nucleotide sequence ID" value="NZ_JACIGG010000006.1"/>
</dbReference>
<evidence type="ECO:0000256" key="4">
    <source>
        <dbReference type="ARBA" id="ARBA00023136"/>
    </source>
</evidence>
<evidence type="ECO:0000256" key="3">
    <source>
        <dbReference type="ARBA" id="ARBA00022989"/>
    </source>
</evidence>
<dbReference type="SUPFAM" id="SSF103473">
    <property type="entry name" value="MFS general substrate transporter"/>
    <property type="match status" value="1"/>
</dbReference>
<feature type="transmembrane region" description="Helical" evidence="5">
    <location>
        <begin position="132"/>
        <end position="154"/>
    </location>
</feature>
<name>A0A327JXM6_9HYPH</name>
<keyword evidence="3 5" id="KW-1133">Transmembrane helix</keyword>
<dbReference type="PROSITE" id="PS00216">
    <property type="entry name" value="SUGAR_TRANSPORT_1"/>
    <property type="match status" value="1"/>
</dbReference>
<keyword evidence="8" id="KW-1185">Reference proteome</keyword>
<evidence type="ECO:0000256" key="5">
    <source>
        <dbReference type="SAM" id="Phobius"/>
    </source>
</evidence>
<dbReference type="Gene3D" id="1.20.1250.20">
    <property type="entry name" value="MFS general substrate transporter like domains"/>
    <property type="match status" value="1"/>
</dbReference>
<feature type="transmembrane region" description="Helical" evidence="5">
    <location>
        <begin position="226"/>
        <end position="248"/>
    </location>
</feature>
<dbReference type="Pfam" id="PF07690">
    <property type="entry name" value="MFS_1"/>
    <property type="match status" value="1"/>
</dbReference>
<dbReference type="InterPro" id="IPR005829">
    <property type="entry name" value="Sugar_transporter_CS"/>
</dbReference>
<dbReference type="OrthoDB" id="9784658at2"/>
<sequence length="428" mass="46154">MSSMAKKVLFFVFVAWVIDAADSTIYSLTLPMIKEEFGLDLKTMGLVASVFLAGTVLGSLVLPLLADRKGRRIGMTTCVGLFSLATCAVGMSGSVVTMAIGRFFTGCGTGAEWPIGAAYVSEIVSPKKRGWAMGIMQSGYPVGFFLAGLVFLIFESWFDLGWRACYFVLVIPGLAICIPILTMLKESPTWLKTNEERRNAKVTAAAKPHRTGYGELFTPKYLKSTFIATVLHMFGAMYAYGIVVWLPGALAIDFAFDNEQVSYFTLVSWAVGTVGYLLAGRMADLYGRKIVLTAYMLIGLFAVLMLNYMLYSENHSAILMYVVGCFIGISVGVTVLYITYSSEIYVDEVRTIGLGFSVALGKVAAVITPTLLGIIAEFTSVSASLLVATGLGMLMIPVIFFGPETAGKGLHEIDVASAAAGPRETETR</sequence>
<keyword evidence="2 5" id="KW-0812">Transmembrane</keyword>
<comment type="caution">
    <text evidence="7">The sequence shown here is derived from an EMBL/GenBank/DDBJ whole genome shotgun (WGS) entry which is preliminary data.</text>
</comment>
<dbReference type="PROSITE" id="PS50850">
    <property type="entry name" value="MFS"/>
    <property type="match status" value="1"/>
</dbReference>
<evidence type="ECO:0000256" key="2">
    <source>
        <dbReference type="ARBA" id="ARBA00022692"/>
    </source>
</evidence>
<feature type="transmembrane region" description="Helical" evidence="5">
    <location>
        <begin position="260"/>
        <end position="278"/>
    </location>
</feature>
<dbReference type="AlphaFoldDB" id="A0A327JXM6"/>
<gene>
    <name evidence="7" type="ORF">CH339_01505</name>
</gene>
<dbReference type="InterPro" id="IPR011701">
    <property type="entry name" value="MFS"/>
</dbReference>
<evidence type="ECO:0000313" key="8">
    <source>
        <dbReference type="Proteomes" id="UP000249299"/>
    </source>
</evidence>
<comment type="subcellular location">
    <subcellularLocation>
        <location evidence="1">Membrane</location>
        <topology evidence="1">Multi-pass membrane protein</topology>
    </subcellularLocation>
</comment>
<feature type="domain" description="Major facilitator superfamily (MFS) profile" evidence="6">
    <location>
        <begin position="8"/>
        <end position="406"/>
    </location>
</feature>
<dbReference type="InterPro" id="IPR020846">
    <property type="entry name" value="MFS_dom"/>
</dbReference>
<accession>A0A327JXM6</accession>
<evidence type="ECO:0000259" key="6">
    <source>
        <dbReference type="PROSITE" id="PS50850"/>
    </source>
</evidence>
<keyword evidence="4 5" id="KW-0472">Membrane</keyword>
<dbReference type="PANTHER" id="PTHR23508:SF10">
    <property type="entry name" value="CARBOXYLIC ACID TRANSPORTER PROTEIN HOMOLOG"/>
    <property type="match status" value="1"/>
</dbReference>
<dbReference type="EMBL" id="NPEV01000002">
    <property type="protein sequence ID" value="RAI29722.1"/>
    <property type="molecule type" value="Genomic_DNA"/>
</dbReference>
<feature type="transmembrane region" description="Helical" evidence="5">
    <location>
        <begin position="73"/>
        <end position="93"/>
    </location>
</feature>
<feature type="transmembrane region" description="Helical" evidence="5">
    <location>
        <begin position="160"/>
        <end position="184"/>
    </location>
</feature>
<dbReference type="Proteomes" id="UP000249299">
    <property type="component" value="Unassembled WGS sequence"/>
</dbReference>
<feature type="transmembrane region" description="Helical" evidence="5">
    <location>
        <begin position="290"/>
        <end position="311"/>
    </location>
</feature>
<evidence type="ECO:0000256" key="1">
    <source>
        <dbReference type="ARBA" id="ARBA00004141"/>
    </source>
</evidence>
<dbReference type="InterPro" id="IPR036259">
    <property type="entry name" value="MFS_trans_sf"/>
</dbReference>
<proteinExistence type="predicted"/>
<organism evidence="7 8">
    <name type="scientific">Rhodobium orientis</name>
    <dbReference type="NCBI Taxonomy" id="34017"/>
    <lineage>
        <taxon>Bacteria</taxon>
        <taxon>Pseudomonadati</taxon>
        <taxon>Pseudomonadota</taxon>
        <taxon>Alphaproteobacteria</taxon>
        <taxon>Hyphomicrobiales</taxon>
        <taxon>Rhodobiaceae</taxon>
        <taxon>Rhodobium</taxon>
    </lineage>
</organism>
<feature type="transmembrane region" description="Helical" evidence="5">
    <location>
        <begin position="44"/>
        <end position="66"/>
    </location>
</feature>
<reference evidence="7 8" key="1">
    <citation type="submission" date="2017-07" db="EMBL/GenBank/DDBJ databases">
        <title>Draft Genome Sequences of Select Purple Nonsulfur Bacteria.</title>
        <authorList>
            <person name="Lasarre B."/>
            <person name="Mckinlay J.B."/>
        </authorList>
    </citation>
    <scope>NUCLEOTIDE SEQUENCE [LARGE SCALE GENOMIC DNA]</scope>
    <source>
        <strain evidence="7 8">DSM 11290</strain>
    </source>
</reference>
<dbReference type="PANTHER" id="PTHR23508">
    <property type="entry name" value="CARBOXYLIC ACID TRANSPORTER PROTEIN HOMOLOG"/>
    <property type="match status" value="1"/>
</dbReference>
<feature type="transmembrane region" description="Helical" evidence="5">
    <location>
        <begin position="352"/>
        <end position="375"/>
    </location>
</feature>